<evidence type="ECO:0000256" key="2">
    <source>
        <dbReference type="ARBA" id="ARBA00022448"/>
    </source>
</evidence>
<evidence type="ECO:0000256" key="7">
    <source>
        <dbReference type="ARBA" id="ARBA00023251"/>
    </source>
</evidence>
<evidence type="ECO:0000259" key="10">
    <source>
        <dbReference type="PROSITE" id="PS50850"/>
    </source>
</evidence>
<dbReference type="InterPro" id="IPR011701">
    <property type="entry name" value="MFS"/>
</dbReference>
<gene>
    <name evidence="11" type="ORF">GCM10009716_02350</name>
</gene>
<feature type="transmembrane region" description="Helical" evidence="9">
    <location>
        <begin position="156"/>
        <end position="176"/>
    </location>
</feature>
<keyword evidence="12" id="KW-1185">Reference proteome</keyword>
<evidence type="ECO:0000256" key="6">
    <source>
        <dbReference type="ARBA" id="ARBA00023136"/>
    </source>
</evidence>
<name>A0ABN2NQT2_9ACTN</name>
<proteinExistence type="predicted"/>
<feature type="region of interest" description="Disordered" evidence="8">
    <location>
        <begin position="520"/>
        <end position="544"/>
    </location>
</feature>
<sequence length="544" mass="56245">MSGTTPPGTAGTGAPRRAAGPFTSGGKNRWTVLVVLCVSLLLVAIDATVLHVALPAVTADLRPGPIELLWIVDTYPLICASLLILFGTLGDRIGRRRVLMLGYACFGLASALAALAATPYLLIAARALLGVGGAMIMPATLSILRQVFPERRERALAIGIWSAVAAVGAAIGPLVGGALLEYFWWGSVFLINIPIMVVCLPVGYWLLPESTGDRAGPWDVLGALMAATGLFSVILAVKRIGSGDIFGPGTVLAAGLGALLMALFVRRQRRRRYPLIDLTAFSRPAFGTSVGCIVLTVLALVGLALIAAQYLQLVLGLSPLQTGLRLLPLSLAAIAAGLLGSRMLQRLGPRTMVASGFVLTAVAVLTLTTMGDTDRPAVLIGGFVMLGFGLETTLFGSYESMLSDVPARQAGGAAAIGETAYQFGAGIGIALLGSIMNAVYAPAVRGVEGLSPGDASAAGHSLGEAYVVAGRLGEAGEVLREAARTAFVHGMRLTLAVSAVLLLLGALAALRLPRGIVKAHRPAPQPEKREDAPRPLLPTGVTRP</sequence>
<feature type="transmembrane region" description="Helical" evidence="9">
    <location>
        <begin position="32"/>
        <end position="56"/>
    </location>
</feature>
<evidence type="ECO:0000313" key="11">
    <source>
        <dbReference type="EMBL" id="GAA1895779.1"/>
    </source>
</evidence>
<keyword evidence="2" id="KW-0813">Transport</keyword>
<dbReference type="Proteomes" id="UP001501303">
    <property type="component" value="Unassembled WGS sequence"/>
</dbReference>
<reference evidence="11 12" key="1">
    <citation type="journal article" date="2019" name="Int. J. Syst. Evol. Microbiol.">
        <title>The Global Catalogue of Microorganisms (GCM) 10K type strain sequencing project: providing services to taxonomists for standard genome sequencing and annotation.</title>
        <authorList>
            <consortium name="The Broad Institute Genomics Platform"/>
            <consortium name="The Broad Institute Genome Sequencing Center for Infectious Disease"/>
            <person name="Wu L."/>
            <person name="Ma J."/>
        </authorList>
    </citation>
    <scope>NUCLEOTIDE SEQUENCE [LARGE SCALE GENOMIC DNA]</scope>
    <source>
        <strain evidence="11 12">JCM 13581</strain>
    </source>
</reference>
<feature type="transmembrane region" description="Helical" evidence="9">
    <location>
        <begin position="182"/>
        <end position="206"/>
    </location>
</feature>
<feature type="compositionally biased region" description="Low complexity" evidence="8">
    <location>
        <begin position="1"/>
        <end position="21"/>
    </location>
</feature>
<feature type="transmembrane region" description="Helical" evidence="9">
    <location>
        <begin position="323"/>
        <end position="340"/>
    </location>
</feature>
<accession>A0ABN2NQT2</accession>
<dbReference type="PROSITE" id="PS50850">
    <property type="entry name" value="MFS"/>
    <property type="match status" value="1"/>
</dbReference>
<protein>
    <submittedName>
        <fullName evidence="11">MFS transporter</fullName>
    </submittedName>
</protein>
<dbReference type="EMBL" id="BAAAMJ010000002">
    <property type="protein sequence ID" value="GAA1895779.1"/>
    <property type="molecule type" value="Genomic_DNA"/>
</dbReference>
<feature type="transmembrane region" description="Helical" evidence="9">
    <location>
        <begin position="493"/>
        <end position="512"/>
    </location>
</feature>
<feature type="transmembrane region" description="Helical" evidence="9">
    <location>
        <begin position="68"/>
        <end position="86"/>
    </location>
</feature>
<keyword evidence="4 9" id="KW-0812">Transmembrane</keyword>
<evidence type="ECO:0000256" key="9">
    <source>
        <dbReference type="SAM" id="Phobius"/>
    </source>
</evidence>
<keyword evidence="6 9" id="KW-0472">Membrane</keyword>
<comment type="caution">
    <text evidence="11">The sequence shown here is derived from an EMBL/GenBank/DDBJ whole genome shotgun (WGS) entry which is preliminary data.</text>
</comment>
<evidence type="ECO:0000313" key="12">
    <source>
        <dbReference type="Proteomes" id="UP001501303"/>
    </source>
</evidence>
<feature type="transmembrane region" description="Helical" evidence="9">
    <location>
        <begin position="218"/>
        <end position="239"/>
    </location>
</feature>
<dbReference type="Gene3D" id="1.20.1250.20">
    <property type="entry name" value="MFS general substrate transporter like domains"/>
    <property type="match status" value="1"/>
</dbReference>
<feature type="transmembrane region" description="Helical" evidence="9">
    <location>
        <begin position="98"/>
        <end position="117"/>
    </location>
</feature>
<feature type="transmembrane region" description="Helical" evidence="9">
    <location>
        <begin position="352"/>
        <end position="371"/>
    </location>
</feature>
<keyword evidence="7" id="KW-0046">Antibiotic resistance</keyword>
<keyword evidence="3" id="KW-1003">Cell membrane</keyword>
<feature type="transmembrane region" description="Helical" evidence="9">
    <location>
        <begin position="419"/>
        <end position="440"/>
    </location>
</feature>
<feature type="region of interest" description="Disordered" evidence="8">
    <location>
        <begin position="1"/>
        <end position="22"/>
    </location>
</feature>
<keyword evidence="5 9" id="KW-1133">Transmembrane helix</keyword>
<evidence type="ECO:0000256" key="8">
    <source>
        <dbReference type="SAM" id="MobiDB-lite"/>
    </source>
</evidence>
<organism evidence="11 12">
    <name type="scientific">Streptomyces sodiiphilus</name>
    <dbReference type="NCBI Taxonomy" id="226217"/>
    <lineage>
        <taxon>Bacteria</taxon>
        <taxon>Bacillati</taxon>
        <taxon>Actinomycetota</taxon>
        <taxon>Actinomycetes</taxon>
        <taxon>Kitasatosporales</taxon>
        <taxon>Streptomycetaceae</taxon>
        <taxon>Streptomyces</taxon>
    </lineage>
</organism>
<dbReference type="SUPFAM" id="SSF103473">
    <property type="entry name" value="MFS general substrate transporter"/>
    <property type="match status" value="1"/>
</dbReference>
<evidence type="ECO:0000256" key="3">
    <source>
        <dbReference type="ARBA" id="ARBA00022475"/>
    </source>
</evidence>
<feature type="transmembrane region" description="Helical" evidence="9">
    <location>
        <begin position="245"/>
        <end position="265"/>
    </location>
</feature>
<dbReference type="InterPro" id="IPR020846">
    <property type="entry name" value="MFS_dom"/>
</dbReference>
<dbReference type="PANTHER" id="PTHR42718:SF47">
    <property type="entry name" value="METHYL VIOLOGEN RESISTANCE PROTEIN SMVA"/>
    <property type="match status" value="1"/>
</dbReference>
<feature type="transmembrane region" description="Helical" evidence="9">
    <location>
        <begin position="123"/>
        <end position="144"/>
    </location>
</feature>
<comment type="subcellular location">
    <subcellularLocation>
        <location evidence="1">Cell membrane</location>
        <topology evidence="1">Multi-pass membrane protein</topology>
    </subcellularLocation>
</comment>
<dbReference type="RefSeq" id="WP_344258030.1">
    <property type="nucleotide sequence ID" value="NZ_BAAAMJ010000002.1"/>
</dbReference>
<dbReference type="PANTHER" id="PTHR42718">
    <property type="entry name" value="MAJOR FACILITATOR SUPERFAMILY MULTIDRUG TRANSPORTER MFSC"/>
    <property type="match status" value="1"/>
</dbReference>
<evidence type="ECO:0000256" key="5">
    <source>
        <dbReference type="ARBA" id="ARBA00022989"/>
    </source>
</evidence>
<dbReference type="Pfam" id="PF07690">
    <property type="entry name" value="MFS_1"/>
    <property type="match status" value="1"/>
</dbReference>
<feature type="transmembrane region" description="Helical" evidence="9">
    <location>
        <begin position="377"/>
        <end position="398"/>
    </location>
</feature>
<feature type="transmembrane region" description="Helical" evidence="9">
    <location>
        <begin position="286"/>
        <end position="311"/>
    </location>
</feature>
<dbReference type="InterPro" id="IPR036259">
    <property type="entry name" value="MFS_trans_sf"/>
</dbReference>
<dbReference type="PRINTS" id="PR01036">
    <property type="entry name" value="TCRTETB"/>
</dbReference>
<evidence type="ECO:0000256" key="1">
    <source>
        <dbReference type="ARBA" id="ARBA00004651"/>
    </source>
</evidence>
<dbReference type="CDD" id="cd17321">
    <property type="entry name" value="MFS_MMR_MDR_like"/>
    <property type="match status" value="1"/>
</dbReference>
<evidence type="ECO:0000256" key="4">
    <source>
        <dbReference type="ARBA" id="ARBA00022692"/>
    </source>
</evidence>
<feature type="domain" description="Major facilitator superfamily (MFS) profile" evidence="10">
    <location>
        <begin position="32"/>
        <end position="517"/>
    </location>
</feature>
<dbReference type="Gene3D" id="1.20.1720.10">
    <property type="entry name" value="Multidrug resistance protein D"/>
    <property type="match status" value="1"/>
</dbReference>